<organism evidence="1 2">
    <name type="scientific">Dioscorea alata</name>
    <name type="common">Purple yam</name>
    <dbReference type="NCBI Taxonomy" id="55571"/>
    <lineage>
        <taxon>Eukaryota</taxon>
        <taxon>Viridiplantae</taxon>
        <taxon>Streptophyta</taxon>
        <taxon>Embryophyta</taxon>
        <taxon>Tracheophyta</taxon>
        <taxon>Spermatophyta</taxon>
        <taxon>Magnoliopsida</taxon>
        <taxon>Liliopsida</taxon>
        <taxon>Dioscoreales</taxon>
        <taxon>Dioscoreaceae</taxon>
        <taxon>Dioscorea</taxon>
    </lineage>
</organism>
<keyword evidence="2" id="KW-1185">Reference proteome</keyword>
<evidence type="ECO:0000313" key="2">
    <source>
        <dbReference type="Proteomes" id="UP000827976"/>
    </source>
</evidence>
<proteinExistence type="predicted"/>
<dbReference type="Proteomes" id="UP000827976">
    <property type="component" value="Chromosome 14"/>
</dbReference>
<evidence type="ECO:0000313" key="1">
    <source>
        <dbReference type="EMBL" id="KAH7664678.1"/>
    </source>
</evidence>
<gene>
    <name evidence="1" type="ORF">IHE45_14G135500</name>
</gene>
<comment type="caution">
    <text evidence="1">The sequence shown here is derived from an EMBL/GenBank/DDBJ whole genome shotgun (WGS) entry which is preliminary data.</text>
</comment>
<protein>
    <submittedName>
        <fullName evidence="1">Peptidase S8 subtilisin-related protein</fullName>
        <ecNumber evidence="1">3.4.21.25</ecNumber>
    </submittedName>
</protein>
<dbReference type="EC" id="3.4.21.25" evidence="1"/>
<accession>A0ACB7UVA9</accession>
<keyword evidence="1" id="KW-0378">Hydrolase</keyword>
<sequence length="168" mass="18228">MASPLKLLLLASFMMASLPSQYVNAEHSEQAASSRVYIAFLGERKHDDPNLVQKSHHGMLTSLLGSKEKALKSIIYSYKHGFSGFAATLTESQAKQLSGFPGVISVKPNQKRQLQTTRSWDFLGLPYDHPDGTLLEKANYGDGAIIGVIDTGTQQTKSSSSSVSLIVL</sequence>
<dbReference type="EMBL" id="CM037024">
    <property type="protein sequence ID" value="KAH7664678.1"/>
    <property type="molecule type" value="Genomic_DNA"/>
</dbReference>
<reference evidence="2" key="1">
    <citation type="journal article" date="2022" name="Nat. Commun.">
        <title>Chromosome evolution and the genetic basis of agronomically important traits in greater yam.</title>
        <authorList>
            <person name="Bredeson J.V."/>
            <person name="Lyons J.B."/>
            <person name="Oniyinde I.O."/>
            <person name="Okereke N.R."/>
            <person name="Kolade O."/>
            <person name="Nnabue I."/>
            <person name="Nwadili C.O."/>
            <person name="Hribova E."/>
            <person name="Parker M."/>
            <person name="Nwogha J."/>
            <person name="Shu S."/>
            <person name="Carlson J."/>
            <person name="Kariba R."/>
            <person name="Muthemba S."/>
            <person name="Knop K."/>
            <person name="Barton G.J."/>
            <person name="Sherwood A.V."/>
            <person name="Lopez-Montes A."/>
            <person name="Asiedu R."/>
            <person name="Jamnadass R."/>
            <person name="Muchugi A."/>
            <person name="Goodstein D."/>
            <person name="Egesi C.N."/>
            <person name="Featherston J."/>
            <person name="Asfaw A."/>
            <person name="Simpson G.G."/>
            <person name="Dolezel J."/>
            <person name="Hendre P.S."/>
            <person name="Van Deynze A."/>
            <person name="Kumar P.L."/>
            <person name="Obidiegwu J.E."/>
            <person name="Bhattacharjee R."/>
            <person name="Rokhsar D.S."/>
        </authorList>
    </citation>
    <scope>NUCLEOTIDE SEQUENCE [LARGE SCALE GENOMIC DNA]</scope>
    <source>
        <strain evidence="2">cv. TDa95/00328</strain>
    </source>
</reference>
<name>A0ACB7UVA9_DIOAL</name>